<feature type="transmembrane region" description="Helical" evidence="10">
    <location>
        <begin position="445"/>
        <end position="465"/>
    </location>
</feature>
<accession>A0A7S4F0Q5</accession>
<dbReference type="PRINTS" id="PR01084">
    <property type="entry name" value="NAHEXCHNGR"/>
</dbReference>
<reference evidence="13" key="1">
    <citation type="submission" date="2021-01" db="EMBL/GenBank/DDBJ databases">
        <authorList>
            <person name="Corre E."/>
            <person name="Pelletier E."/>
            <person name="Niang G."/>
            <person name="Scheremetjew M."/>
            <person name="Finn R."/>
            <person name="Kale V."/>
            <person name="Holt S."/>
            <person name="Cochrane G."/>
            <person name="Meng A."/>
            <person name="Brown T."/>
            <person name="Cohen L."/>
        </authorList>
    </citation>
    <scope>NUCLEOTIDE SEQUENCE</scope>
    <source>
        <strain evidence="13">CCMP645</strain>
    </source>
</reference>
<feature type="transmembrane region" description="Helical" evidence="10">
    <location>
        <begin position="404"/>
        <end position="424"/>
    </location>
</feature>
<feature type="transmembrane region" description="Helical" evidence="10">
    <location>
        <begin position="377"/>
        <end position="398"/>
    </location>
</feature>
<comment type="subcellular location">
    <subcellularLocation>
        <location evidence="1">Membrane</location>
        <topology evidence="1">Multi-pass membrane protein</topology>
    </subcellularLocation>
</comment>
<keyword evidence="8" id="KW-0739">Sodium transport</keyword>
<keyword evidence="2" id="KW-0813">Transport</keyword>
<dbReference type="GO" id="GO:0015385">
    <property type="term" value="F:sodium:proton antiporter activity"/>
    <property type="evidence" value="ECO:0007669"/>
    <property type="project" value="InterPro"/>
</dbReference>
<feature type="transmembrane region" description="Helical" evidence="10">
    <location>
        <begin position="212"/>
        <end position="238"/>
    </location>
</feature>
<evidence type="ECO:0000256" key="2">
    <source>
        <dbReference type="ARBA" id="ARBA00022448"/>
    </source>
</evidence>
<feature type="transmembrane region" description="Helical" evidence="10">
    <location>
        <begin position="250"/>
        <end position="270"/>
    </location>
</feature>
<sequence>MRSMWSLAAILGVAAAFVPADLADVKHLQGPVLTDGAAGLAKVHSIHSPHLIRRQLAAAGSGEETMTEEEKEKELEEEEEKEIMTKWSYVVGITALFATLSIGFILESNHIYWLPEAGVGVLMGLFCALGAKLAGNEHMLSSERFDFEFFMTWLLPPIIFEAGFNMNVAAFFDNAGPTVFFAFVGTFASTFIVGGLVFYAGQLGLCYALDGLAALTFGSLISATDPVTVLAVFQALGVKIDLFSMVFGESVLNDAVAIVLSNTLVSFLYVPVSQEAIIGAVLSFLQIFIGSMVIGIVAGMLSALVFKHMGLKHHEEIVFLEAALSFPFPWAAYFIAEALKLSGIVTILFCGIVMATYTRNNFSTKSVTLTAGAYKCIALVAETYVFVYLGMAMVTFPIFESTVWLLMVYALLACFVGRLHIYIGSWIFNCFRSTESHPPAITPQYMFVMWFSGLRGGVAFALASVSYGRMDFARHCGGIETNDGVECTGELNDSLAIMQVTMLIAVFTIFIFGGSITRVCQICDVIDKTKKIRKNPNRRPVVENTHNYLLELLTYDKVYREEATQRFEGGLDGTAKQLVETPAEANWRELADVNHATYTFKSTADIKQSITPEGMQMVMQGNGTTVAEMSLHDKLDELRSVLPGASSSTLRKLLDEHGGDLSKAMAAARAANGSVKDML</sequence>
<protein>
    <recommendedName>
        <fullName evidence="12">Cation/H+ exchanger transmembrane domain-containing protein</fullName>
    </recommendedName>
</protein>
<feature type="transmembrane region" description="Helical" evidence="10">
    <location>
        <begin position="496"/>
        <end position="520"/>
    </location>
</feature>
<evidence type="ECO:0000259" key="12">
    <source>
        <dbReference type="Pfam" id="PF00999"/>
    </source>
</evidence>
<feature type="chain" id="PRO_5030655649" description="Cation/H+ exchanger transmembrane domain-containing protein" evidence="11">
    <location>
        <begin position="17"/>
        <end position="679"/>
    </location>
</feature>
<dbReference type="GO" id="GO:0005768">
    <property type="term" value="C:endosome"/>
    <property type="evidence" value="ECO:0007669"/>
    <property type="project" value="TreeGrafter"/>
</dbReference>
<feature type="transmembrane region" description="Helical" evidence="10">
    <location>
        <begin position="276"/>
        <end position="305"/>
    </location>
</feature>
<gene>
    <name evidence="13" type="ORF">PCAR00345_LOCUS17245</name>
</gene>
<evidence type="ECO:0000256" key="7">
    <source>
        <dbReference type="ARBA" id="ARBA00023136"/>
    </source>
</evidence>
<dbReference type="GO" id="GO:0051453">
    <property type="term" value="P:regulation of intracellular pH"/>
    <property type="evidence" value="ECO:0007669"/>
    <property type="project" value="TreeGrafter"/>
</dbReference>
<dbReference type="InterPro" id="IPR004709">
    <property type="entry name" value="NaH_exchanger"/>
</dbReference>
<keyword evidence="3 10" id="KW-0812">Transmembrane</keyword>
<feature type="region of interest" description="Disordered" evidence="9">
    <location>
        <begin position="59"/>
        <end position="78"/>
    </location>
</feature>
<feature type="transmembrane region" description="Helical" evidence="10">
    <location>
        <begin position="113"/>
        <end position="133"/>
    </location>
</feature>
<dbReference type="Pfam" id="PF00999">
    <property type="entry name" value="Na_H_Exchanger"/>
    <property type="match status" value="1"/>
</dbReference>
<dbReference type="GO" id="GO:0098719">
    <property type="term" value="P:sodium ion import across plasma membrane"/>
    <property type="evidence" value="ECO:0007669"/>
    <property type="project" value="TreeGrafter"/>
</dbReference>
<keyword evidence="11" id="KW-0732">Signal</keyword>
<feature type="transmembrane region" description="Helical" evidence="10">
    <location>
        <begin position="87"/>
        <end position="106"/>
    </location>
</feature>
<dbReference type="PANTHER" id="PTHR10110">
    <property type="entry name" value="SODIUM/HYDROGEN EXCHANGER"/>
    <property type="match status" value="1"/>
</dbReference>
<feature type="domain" description="Cation/H+ exchanger transmembrane" evidence="12">
    <location>
        <begin position="99"/>
        <end position="520"/>
    </location>
</feature>
<dbReference type="GO" id="GO:0005886">
    <property type="term" value="C:plasma membrane"/>
    <property type="evidence" value="ECO:0007669"/>
    <property type="project" value="TreeGrafter"/>
</dbReference>
<dbReference type="EMBL" id="HBIZ01027208">
    <property type="protein sequence ID" value="CAE0764633.1"/>
    <property type="molecule type" value="Transcribed_RNA"/>
</dbReference>
<dbReference type="AlphaFoldDB" id="A0A7S4F0Q5"/>
<evidence type="ECO:0000256" key="11">
    <source>
        <dbReference type="SAM" id="SignalP"/>
    </source>
</evidence>
<evidence type="ECO:0000256" key="8">
    <source>
        <dbReference type="ARBA" id="ARBA00023201"/>
    </source>
</evidence>
<keyword evidence="4 10" id="KW-1133">Transmembrane helix</keyword>
<evidence type="ECO:0000256" key="1">
    <source>
        <dbReference type="ARBA" id="ARBA00004141"/>
    </source>
</evidence>
<feature type="transmembrane region" description="Helical" evidence="10">
    <location>
        <begin position="341"/>
        <end position="357"/>
    </location>
</feature>
<feature type="transmembrane region" description="Helical" evidence="10">
    <location>
        <begin position="179"/>
        <end position="200"/>
    </location>
</feature>
<feature type="transmembrane region" description="Helical" evidence="10">
    <location>
        <begin position="153"/>
        <end position="172"/>
    </location>
</feature>
<evidence type="ECO:0000256" key="6">
    <source>
        <dbReference type="ARBA" id="ARBA00023065"/>
    </source>
</evidence>
<dbReference type="PANTHER" id="PTHR10110:SF187">
    <property type="entry name" value="SODIUM_HYDROGEN EXCHANGER"/>
    <property type="match status" value="1"/>
</dbReference>
<dbReference type="InterPro" id="IPR006153">
    <property type="entry name" value="Cation/H_exchanger_TM"/>
</dbReference>
<organism evidence="13">
    <name type="scientific">Chrysotila carterae</name>
    <name type="common">Marine alga</name>
    <name type="synonym">Syracosphaera carterae</name>
    <dbReference type="NCBI Taxonomy" id="13221"/>
    <lineage>
        <taxon>Eukaryota</taxon>
        <taxon>Haptista</taxon>
        <taxon>Haptophyta</taxon>
        <taxon>Prymnesiophyceae</taxon>
        <taxon>Isochrysidales</taxon>
        <taxon>Isochrysidaceae</taxon>
        <taxon>Chrysotila</taxon>
    </lineage>
</organism>
<dbReference type="GO" id="GO:0015386">
    <property type="term" value="F:potassium:proton antiporter activity"/>
    <property type="evidence" value="ECO:0007669"/>
    <property type="project" value="TreeGrafter"/>
</dbReference>
<proteinExistence type="predicted"/>
<dbReference type="InterPro" id="IPR018422">
    <property type="entry name" value="Cation/H_exchanger_CPA1"/>
</dbReference>
<keyword evidence="6" id="KW-0406">Ion transport</keyword>
<evidence type="ECO:0000313" key="13">
    <source>
        <dbReference type="EMBL" id="CAE0764633.1"/>
    </source>
</evidence>
<evidence type="ECO:0000256" key="5">
    <source>
        <dbReference type="ARBA" id="ARBA00023053"/>
    </source>
</evidence>
<keyword evidence="7 10" id="KW-0472">Membrane</keyword>
<dbReference type="Gene3D" id="6.10.140.1330">
    <property type="match status" value="1"/>
</dbReference>
<feature type="signal peptide" evidence="11">
    <location>
        <begin position="1"/>
        <end position="16"/>
    </location>
</feature>
<evidence type="ECO:0000256" key="3">
    <source>
        <dbReference type="ARBA" id="ARBA00022692"/>
    </source>
</evidence>
<keyword evidence="5" id="KW-0915">Sodium</keyword>
<feature type="transmembrane region" description="Helical" evidence="10">
    <location>
        <begin position="317"/>
        <end position="335"/>
    </location>
</feature>
<name>A0A7S4F0Q5_CHRCT</name>
<evidence type="ECO:0000256" key="4">
    <source>
        <dbReference type="ARBA" id="ARBA00022989"/>
    </source>
</evidence>
<evidence type="ECO:0000256" key="10">
    <source>
        <dbReference type="SAM" id="Phobius"/>
    </source>
</evidence>
<evidence type="ECO:0000256" key="9">
    <source>
        <dbReference type="SAM" id="MobiDB-lite"/>
    </source>
</evidence>